<dbReference type="PANTHER" id="PTHR43827">
    <property type="entry name" value="2,5-DIKETO-D-GLUCONIC ACID REDUCTASE"/>
    <property type="match status" value="1"/>
</dbReference>
<dbReference type="Gene3D" id="3.20.20.100">
    <property type="entry name" value="NADP-dependent oxidoreductase domain"/>
    <property type="match status" value="1"/>
</dbReference>
<evidence type="ECO:0000256" key="2">
    <source>
        <dbReference type="ARBA" id="ARBA00022857"/>
    </source>
</evidence>
<dbReference type="GO" id="GO:0016616">
    <property type="term" value="F:oxidoreductase activity, acting on the CH-OH group of donors, NAD or NADP as acceptor"/>
    <property type="evidence" value="ECO:0007669"/>
    <property type="project" value="UniProtKB-ARBA"/>
</dbReference>
<name>A0A1G8EV39_9MICC</name>
<evidence type="ECO:0000313" key="9">
    <source>
        <dbReference type="Proteomes" id="UP000199258"/>
    </source>
</evidence>
<dbReference type="PROSITE" id="PS00798">
    <property type="entry name" value="ALDOKETO_REDUCTASE_1"/>
    <property type="match status" value="1"/>
</dbReference>
<evidence type="ECO:0000256" key="5">
    <source>
        <dbReference type="PIRSR" id="PIRSR000097-2"/>
    </source>
</evidence>
<comment type="similarity">
    <text evidence="1">Belongs to the aldo/keto reductase family.</text>
</comment>
<reference evidence="8 9" key="1">
    <citation type="submission" date="2016-10" db="EMBL/GenBank/DDBJ databases">
        <authorList>
            <person name="de Groot N.N."/>
        </authorList>
    </citation>
    <scope>NUCLEOTIDE SEQUENCE [LARGE SCALE GENOMIC DNA]</scope>
    <source>
        <strain evidence="8 9">NP_1H</strain>
    </source>
</reference>
<dbReference type="STRING" id="335973.SAMN04488693_102257"/>
<dbReference type="PANTHER" id="PTHR43827:SF3">
    <property type="entry name" value="NADP-DEPENDENT OXIDOREDUCTASE DOMAIN-CONTAINING PROTEIN"/>
    <property type="match status" value="1"/>
</dbReference>
<keyword evidence="2" id="KW-0521">NADP</keyword>
<protein>
    <submittedName>
        <fullName evidence="8">Aldo/keto reductase</fullName>
    </submittedName>
</protein>
<accession>A0A1G8EV39</accession>
<dbReference type="OrthoDB" id="9804790at2"/>
<dbReference type="PROSITE" id="PS00062">
    <property type="entry name" value="ALDOKETO_REDUCTASE_2"/>
    <property type="match status" value="1"/>
</dbReference>
<proteinExistence type="inferred from homology"/>
<gene>
    <name evidence="8" type="ORF">SAMN04488693_102257</name>
</gene>
<dbReference type="FunFam" id="3.20.20.100:FF:000002">
    <property type="entry name" value="2,5-diketo-D-gluconic acid reductase A"/>
    <property type="match status" value="1"/>
</dbReference>
<evidence type="ECO:0000259" key="7">
    <source>
        <dbReference type="Pfam" id="PF00248"/>
    </source>
</evidence>
<dbReference type="Proteomes" id="UP000199258">
    <property type="component" value="Unassembled WGS sequence"/>
</dbReference>
<dbReference type="InterPro" id="IPR020471">
    <property type="entry name" value="AKR"/>
</dbReference>
<dbReference type="InterPro" id="IPR023210">
    <property type="entry name" value="NADP_OxRdtase_dom"/>
</dbReference>
<sequence length="278" mass="31097">MHKPGKVSLSNGVVMDRLGYGLYKVPADEAHGLSTLALEAGYRLLDTAAMYGNEEGVGRAVRDAVDAGYVDRSDIFVTSKVWNDSHGYRATHEAFDESLKRLGLDYLDLYLIHWPCPGRDLYVDSWRALEELYASGRVRAIGVSNFQRHHLERLLTETEVVPAVNQIELHPFLQQETLRKFNAEHGILTQAWSPLGRGTLLNNPTITHIAAKHRRSPAQVVLRWHLQIGGTAVVKASSRDRIVENLHIEDFALDPVDLIAIAQLNSDTRVGSHPDRVN</sequence>
<evidence type="ECO:0000256" key="4">
    <source>
        <dbReference type="PIRSR" id="PIRSR000097-1"/>
    </source>
</evidence>
<organism evidence="8 9">
    <name type="scientific">Arthrobacter subterraneus</name>
    <dbReference type="NCBI Taxonomy" id="335973"/>
    <lineage>
        <taxon>Bacteria</taxon>
        <taxon>Bacillati</taxon>
        <taxon>Actinomycetota</taxon>
        <taxon>Actinomycetes</taxon>
        <taxon>Micrococcales</taxon>
        <taxon>Micrococcaceae</taxon>
        <taxon>Arthrobacter</taxon>
    </lineage>
</organism>
<feature type="active site" description="Proton donor" evidence="4">
    <location>
        <position position="51"/>
    </location>
</feature>
<feature type="binding site" evidence="5">
    <location>
        <position position="113"/>
    </location>
    <ligand>
        <name>substrate</name>
    </ligand>
</feature>
<feature type="domain" description="NADP-dependent oxidoreductase" evidence="7">
    <location>
        <begin position="24"/>
        <end position="264"/>
    </location>
</feature>
<evidence type="ECO:0000256" key="6">
    <source>
        <dbReference type="PIRSR" id="PIRSR000097-3"/>
    </source>
</evidence>
<feature type="site" description="Lowers pKa of active site Tyr" evidence="6">
    <location>
        <position position="80"/>
    </location>
</feature>
<keyword evidence="9" id="KW-1185">Reference proteome</keyword>
<evidence type="ECO:0000256" key="3">
    <source>
        <dbReference type="ARBA" id="ARBA00023002"/>
    </source>
</evidence>
<evidence type="ECO:0000256" key="1">
    <source>
        <dbReference type="ARBA" id="ARBA00007905"/>
    </source>
</evidence>
<dbReference type="InterPro" id="IPR018170">
    <property type="entry name" value="Aldo/ket_reductase_CS"/>
</dbReference>
<evidence type="ECO:0000313" key="8">
    <source>
        <dbReference type="EMBL" id="SDH73725.1"/>
    </source>
</evidence>
<dbReference type="AlphaFoldDB" id="A0A1G8EV39"/>
<dbReference type="Pfam" id="PF00248">
    <property type="entry name" value="Aldo_ket_red"/>
    <property type="match status" value="1"/>
</dbReference>
<keyword evidence="3" id="KW-0560">Oxidoreductase</keyword>
<dbReference type="RefSeq" id="WP_026544012.1">
    <property type="nucleotide sequence ID" value="NZ_FNDT01000002.1"/>
</dbReference>
<dbReference type="PRINTS" id="PR00069">
    <property type="entry name" value="ALDKETRDTASE"/>
</dbReference>
<dbReference type="PIRSF" id="PIRSF000097">
    <property type="entry name" value="AKR"/>
    <property type="match status" value="1"/>
</dbReference>
<dbReference type="EMBL" id="FNDT01000002">
    <property type="protein sequence ID" value="SDH73725.1"/>
    <property type="molecule type" value="Genomic_DNA"/>
</dbReference>
<dbReference type="SUPFAM" id="SSF51430">
    <property type="entry name" value="NAD(P)-linked oxidoreductase"/>
    <property type="match status" value="1"/>
</dbReference>
<dbReference type="InterPro" id="IPR036812">
    <property type="entry name" value="NAD(P)_OxRdtase_dom_sf"/>
</dbReference>